<evidence type="ECO:0000256" key="2">
    <source>
        <dbReference type="ARBA" id="ARBA00004496"/>
    </source>
</evidence>
<evidence type="ECO:0000313" key="11">
    <source>
        <dbReference type="EMBL" id="PPE73280.1"/>
    </source>
</evidence>
<protein>
    <submittedName>
        <fullName evidence="11">Uncharacterized protein</fullName>
    </submittedName>
</protein>
<sequence length="212" mass="22575">MKRRYAEACTSALLALGLAACAGGPAPRPQPPAPPVQKAAPVSAPSPGKAEQRYQEALALLKNGQRKPAQELLLALTREHPELSGPWTTLGITQAQGKQRDAAIASFTRAVAANPRNAAAHNWLGSLHRESGNFAAAEQAYLKALAAQPDYAAAHLNLAILYDVSLKRPQQALSYYRSYQQFKGGENLIVSAWIKELEAAQPPPVSVAGVQP</sequence>
<evidence type="ECO:0000256" key="6">
    <source>
        <dbReference type="ARBA" id="ARBA00022803"/>
    </source>
</evidence>
<dbReference type="PANTHER" id="PTHR10130">
    <property type="entry name" value="PEROXISOMAL TARGETING SIGNAL 1 RECEPTOR PEX5"/>
    <property type="match status" value="1"/>
</dbReference>
<dbReference type="PROSITE" id="PS50005">
    <property type="entry name" value="TPR"/>
    <property type="match status" value="2"/>
</dbReference>
<dbReference type="Pfam" id="PF13432">
    <property type="entry name" value="TPR_16"/>
    <property type="match status" value="1"/>
</dbReference>
<keyword evidence="5" id="KW-0677">Repeat</keyword>
<evidence type="ECO:0000256" key="4">
    <source>
        <dbReference type="ARBA" id="ARBA00022490"/>
    </source>
</evidence>
<dbReference type="PROSITE" id="PS51257">
    <property type="entry name" value="PROKAR_LIPOPROTEIN"/>
    <property type="match status" value="1"/>
</dbReference>
<evidence type="ECO:0000256" key="9">
    <source>
        <dbReference type="SAM" id="MobiDB-lite"/>
    </source>
</evidence>
<dbReference type="SUPFAM" id="SSF48452">
    <property type="entry name" value="TPR-like"/>
    <property type="match status" value="1"/>
</dbReference>
<feature type="chain" id="PRO_5015765579" evidence="10">
    <location>
        <begin position="23"/>
        <end position="212"/>
    </location>
</feature>
<dbReference type="AlphaFoldDB" id="A0A2S5TE75"/>
<evidence type="ECO:0000313" key="12">
    <source>
        <dbReference type="Proteomes" id="UP000238220"/>
    </source>
</evidence>
<dbReference type="GO" id="GO:0005829">
    <property type="term" value="C:cytosol"/>
    <property type="evidence" value="ECO:0007669"/>
    <property type="project" value="TreeGrafter"/>
</dbReference>
<dbReference type="SMART" id="SM00028">
    <property type="entry name" value="TPR"/>
    <property type="match status" value="3"/>
</dbReference>
<accession>A0A2S5TE75</accession>
<feature type="region of interest" description="Disordered" evidence="9">
    <location>
        <begin position="23"/>
        <end position="51"/>
    </location>
</feature>
<evidence type="ECO:0000256" key="5">
    <source>
        <dbReference type="ARBA" id="ARBA00022737"/>
    </source>
</evidence>
<dbReference type="InterPro" id="IPR011990">
    <property type="entry name" value="TPR-like_helical_dom_sf"/>
</dbReference>
<keyword evidence="7" id="KW-0576">Peroxisome</keyword>
<dbReference type="EMBL" id="PSNW01000007">
    <property type="protein sequence ID" value="PPE73280.1"/>
    <property type="molecule type" value="Genomic_DNA"/>
</dbReference>
<dbReference type="GO" id="GO:0005052">
    <property type="term" value="F:peroxisome matrix targeting signal-1 binding"/>
    <property type="evidence" value="ECO:0007669"/>
    <property type="project" value="TreeGrafter"/>
</dbReference>
<dbReference type="OrthoDB" id="255821at2"/>
<evidence type="ECO:0000256" key="1">
    <source>
        <dbReference type="ARBA" id="ARBA00004275"/>
    </source>
</evidence>
<organism evidence="11 12">
    <name type="scientific">Solimonas fluminis</name>
    <dbReference type="NCBI Taxonomy" id="2086571"/>
    <lineage>
        <taxon>Bacteria</taxon>
        <taxon>Pseudomonadati</taxon>
        <taxon>Pseudomonadota</taxon>
        <taxon>Gammaproteobacteria</taxon>
        <taxon>Nevskiales</taxon>
        <taxon>Nevskiaceae</taxon>
        <taxon>Solimonas</taxon>
    </lineage>
</organism>
<comment type="caution">
    <text evidence="11">The sequence shown here is derived from an EMBL/GenBank/DDBJ whole genome shotgun (WGS) entry which is preliminary data.</text>
</comment>
<reference evidence="11 12" key="1">
    <citation type="submission" date="2018-02" db="EMBL/GenBank/DDBJ databases">
        <title>Genome sequencing of Solimonas sp. HR-BB.</title>
        <authorList>
            <person name="Lee Y."/>
            <person name="Jeon C.O."/>
        </authorList>
    </citation>
    <scope>NUCLEOTIDE SEQUENCE [LARGE SCALE GENOMIC DNA]</scope>
    <source>
        <strain evidence="11 12">HR-BB</strain>
    </source>
</reference>
<dbReference type="RefSeq" id="WP_104230876.1">
    <property type="nucleotide sequence ID" value="NZ_PSNW01000007.1"/>
</dbReference>
<dbReference type="Proteomes" id="UP000238220">
    <property type="component" value="Unassembled WGS sequence"/>
</dbReference>
<name>A0A2S5TE75_9GAMM</name>
<keyword evidence="4" id="KW-0963">Cytoplasm</keyword>
<dbReference type="GO" id="GO:0016560">
    <property type="term" value="P:protein import into peroxisome matrix, docking"/>
    <property type="evidence" value="ECO:0007669"/>
    <property type="project" value="TreeGrafter"/>
</dbReference>
<evidence type="ECO:0000256" key="7">
    <source>
        <dbReference type="ARBA" id="ARBA00023140"/>
    </source>
</evidence>
<feature type="compositionally biased region" description="Pro residues" evidence="9">
    <location>
        <begin position="26"/>
        <end position="35"/>
    </location>
</feature>
<dbReference type="InterPro" id="IPR024111">
    <property type="entry name" value="PEX5/PEX5L"/>
</dbReference>
<feature type="repeat" description="TPR" evidence="8">
    <location>
        <begin position="118"/>
        <end position="151"/>
    </location>
</feature>
<keyword evidence="10" id="KW-0732">Signal</keyword>
<dbReference type="Gene3D" id="1.25.40.10">
    <property type="entry name" value="Tetratricopeptide repeat domain"/>
    <property type="match status" value="1"/>
</dbReference>
<dbReference type="PANTHER" id="PTHR10130:SF0">
    <property type="entry name" value="GH08708P"/>
    <property type="match status" value="1"/>
</dbReference>
<comment type="subcellular location">
    <subcellularLocation>
        <location evidence="2">Cytoplasm</location>
    </subcellularLocation>
    <subcellularLocation>
        <location evidence="1">Peroxisome</location>
    </subcellularLocation>
</comment>
<feature type="repeat" description="TPR" evidence="8">
    <location>
        <begin position="84"/>
        <end position="117"/>
    </location>
</feature>
<proteinExistence type="inferred from homology"/>
<keyword evidence="6 8" id="KW-0802">TPR repeat</keyword>
<evidence type="ECO:0000256" key="10">
    <source>
        <dbReference type="SAM" id="SignalP"/>
    </source>
</evidence>
<gene>
    <name evidence="11" type="ORF">C3942_13475</name>
</gene>
<feature type="signal peptide" evidence="10">
    <location>
        <begin position="1"/>
        <end position="22"/>
    </location>
</feature>
<evidence type="ECO:0000256" key="8">
    <source>
        <dbReference type="PROSITE-ProRule" id="PRU00339"/>
    </source>
</evidence>
<keyword evidence="12" id="KW-1185">Reference proteome</keyword>
<comment type="similarity">
    <text evidence="3">Belongs to the peroxisomal targeting signal receptor family.</text>
</comment>
<dbReference type="InterPro" id="IPR019734">
    <property type="entry name" value="TPR_rpt"/>
</dbReference>
<feature type="compositionally biased region" description="Low complexity" evidence="9">
    <location>
        <begin position="36"/>
        <end position="47"/>
    </location>
</feature>
<evidence type="ECO:0000256" key="3">
    <source>
        <dbReference type="ARBA" id="ARBA00005348"/>
    </source>
</evidence>